<dbReference type="RefSeq" id="WP_177241548.1">
    <property type="nucleotide sequence ID" value="NZ_FOAP01000028.1"/>
</dbReference>
<dbReference type="AlphaFoldDB" id="A0A1H8D3Y4"/>
<protein>
    <submittedName>
        <fullName evidence="1">Uncharacterized protein</fullName>
    </submittedName>
</protein>
<evidence type="ECO:0000313" key="2">
    <source>
        <dbReference type="Proteomes" id="UP000182719"/>
    </source>
</evidence>
<reference evidence="2" key="1">
    <citation type="submission" date="2016-10" db="EMBL/GenBank/DDBJ databases">
        <authorList>
            <person name="Varghese N."/>
            <person name="Submissions S."/>
        </authorList>
    </citation>
    <scope>NUCLEOTIDE SEQUENCE [LARGE SCALE GENOMIC DNA]</scope>
    <source>
        <strain evidence="2">DSM 17044</strain>
    </source>
</reference>
<keyword evidence="2" id="KW-1185">Reference proteome</keyword>
<accession>A0A1H8D3Y4</accession>
<sequence>MENLAATQTMELEFDSEVAHRAFLAALQLLQDEQTLSSLPLPAEGEAACDFCSCTL</sequence>
<dbReference type="EMBL" id="FOAP01000028">
    <property type="protein sequence ID" value="SEN01875.1"/>
    <property type="molecule type" value="Genomic_DNA"/>
</dbReference>
<proteinExistence type="predicted"/>
<organism evidence="1 2">
    <name type="scientific">Stigmatella aurantiaca</name>
    <dbReference type="NCBI Taxonomy" id="41"/>
    <lineage>
        <taxon>Bacteria</taxon>
        <taxon>Pseudomonadati</taxon>
        <taxon>Myxococcota</taxon>
        <taxon>Myxococcia</taxon>
        <taxon>Myxococcales</taxon>
        <taxon>Cystobacterineae</taxon>
        <taxon>Archangiaceae</taxon>
        <taxon>Stigmatella</taxon>
    </lineage>
</organism>
<evidence type="ECO:0000313" key="1">
    <source>
        <dbReference type="EMBL" id="SEN01875.1"/>
    </source>
</evidence>
<gene>
    <name evidence="1" type="ORF">SAMN05444354_12868</name>
</gene>
<dbReference type="Proteomes" id="UP000182719">
    <property type="component" value="Unassembled WGS sequence"/>
</dbReference>
<name>A0A1H8D3Y4_STIAU</name>